<dbReference type="GO" id="GO:0006620">
    <property type="term" value="P:post-translational protein targeting to endoplasmic reticulum membrane"/>
    <property type="evidence" value="ECO:0007669"/>
    <property type="project" value="TreeGrafter"/>
</dbReference>
<dbReference type="AlphaFoldDB" id="A0A0W0G773"/>
<dbReference type="PANTHER" id="PTHR45831:SF2">
    <property type="entry name" value="LD24721P"/>
    <property type="match status" value="1"/>
</dbReference>
<gene>
    <name evidence="3" type="ORF">WG66_2987</name>
</gene>
<protein>
    <recommendedName>
        <fullName evidence="5">TPR-like protein</fullName>
    </recommendedName>
</protein>
<dbReference type="InterPro" id="IPR011990">
    <property type="entry name" value="TPR-like_helical_dom_sf"/>
</dbReference>
<evidence type="ECO:0008006" key="5">
    <source>
        <dbReference type="Google" id="ProtNLM"/>
    </source>
</evidence>
<dbReference type="InterPro" id="IPR047150">
    <property type="entry name" value="SGT"/>
</dbReference>
<dbReference type="EMBL" id="LATX01000926">
    <property type="protein sequence ID" value="KTB44434.1"/>
    <property type="molecule type" value="Genomic_DNA"/>
</dbReference>
<dbReference type="GO" id="GO:0060090">
    <property type="term" value="F:molecular adaptor activity"/>
    <property type="evidence" value="ECO:0007669"/>
    <property type="project" value="TreeGrafter"/>
</dbReference>
<name>A0A0W0G773_MONRR</name>
<evidence type="ECO:0000256" key="2">
    <source>
        <dbReference type="ARBA" id="ARBA00022803"/>
    </source>
</evidence>
<dbReference type="PANTHER" id="PTHR45831">
    <property type="entry name" value="LD24721P"/>
    <property type="match status" value="1"/>
</dbReference>
<keyword evidence="2" id="KW-0802">TPR repeat</keyword>
<evidence type="ECO:0000313" key="4">
    <source>
        <dbReference type="Proteomes" id="UP000054988"/>
    </source>
</evidence>
<dbReference type="eggNOG" id="KOG0548">
    <property type="taxonomic scope" value="Eukaryota"/>
</dbReference>
<evidence type="ECO:0000256" key="1">
    <source>
        <dbReference type="ARBA" id="ARBA00022737"/>
    </source>
</evidence>
<dbReference type="Gene3D" id="1.25.40.10">
    <property type="entry name" value="Tetratricopeptide repeat domain"/>
    <property type="match status" value="2"/>
</dbReference>
<dbReference type="SUPFAM" id="SSF48452">
    <property type="entry name" value="TPR-like"/>
    <property type="match status" value="1"/>
</dbReference>
<keyword evidence="1" id="KW-0677">Repeat</keyword>
<reference evidence="3 4" key="1">
    <citation type="submission" date="2015-12" db="EMBL/GenBank/DDBJ databases">
        <title>Draft genome sequence of Moniliophthora roreri, the causal agent of frosty pod rot of cacao.</title>
        <authorList>
            <person name="Aime M.C."/>
            <person name="Diaz-Valderrama J.R."/>
            <person name="Kijpornyongpan T."/>
            <person name="Phillips-Mora W."/>
        </authorList>
    </citation>
    <scope>NUCLEOTIDE SEQUENCE [LARGE SCALE GENOMIC DNA]</scope>
    <source>
        <strain evidence="3 4">MCA 2952</strain>
    </source>
</reference>
<proteinExistence type="predicted"/>
<dbReference type="GO" id="GO:0016020">
    <property type="term" value="C:membrane"/>
    <property type="evidence" value="ECO:0007669"/>
    <property type="project" value="TreeGrafter"/>
</dbReference>
<dbReference type="Proteomes" id="UP000054988">
    <property type="component" value="Unassembled WGS sequence"/>
</dbReference>
<organism evidence="3 4">
    <name type="scientific">Moniliophthora roreri</name>
    <name type="common">Frosty pod rot fungus</name>
    <name type="synonym">Monilia roreri</name>
    <dbReference type="NCBI Taxonomy" id="221103"/>
    <lineage>
        <taxon>Eukaryota</taxon>
        <taxon>Fungi</taxon>
        <taxon>Dikarya</taxon>
        <taxon>Basidiomycota</taxon>
        <taxon>Agaricomycotina</taxon>
        <taxon>Agaricomycetes</taxon>
        <taxon>Agaricomycetidae</taxon>
        <taxon>Agaricales</taxon>
        <taxon>Marasmiineae</taxon>
        <taxon>Marasmiaceae</taxon>
        <taxon>Moniliophthora</taxon>
    </lineage>
</organism>
<sequence length="506" mass="57682">MSSANLERAAKLKDEGNTLFARKEFKAANQKYTEAIVLDDKNPILYLDASQDASKATELDPTYAKAWARLATAQDFLAQRQNSVKFWRKAVEALLKENLTEAEKKQKQQYEAGLAAAIDAEKALQKGIPVEVPIIQREHRNATPWMVAMSMLPQLQLEGNDRSSAWIISSAYRDFEEANRKMQPIRHGRHETFDMSAMEHLSNALLTDQRCFHIADPTWIQKFTKQVQAQTVGMRGWTFDSFDNVFAEVEKRLENEGWDATRRALSTTTRCWIALGHLDMGLKRNAHSNLEFLDRVIKTILWGQKKWSHVSYGHRGVIFRELFLRGVRNLRLEALLQIAGEENTASGKLEALEEILREAETIIKSVEEDTAPPDPNPVFRLAYHDYPCAHAYALKGYYYREKAKLSKDGREESKFCMEAGKAYMIAASKYPEDDENNAWFLHVAVDCLAQGDANPKLTLEALEKLQAAIPRMQKIWALSSLAIGGRDAMIETTLSREQELRNRVKD</sequence>
<dbReference type="GO" id="GO:0072380">
    <property type="term" value="C:TRC complex"/>
    <property type="evidence" value="ECO:0007669"/>
    <property type="project" value="TreeGrafter"/>
</dbReference>
<accession>A0A0W0G773</accession>
<evidence type="ECO:0000313" key="3">
    <source>
        <dbReference type="EMBL" id="KTB44434.1"/>
    </source>
</evidence>
<comment type="caution">
    <text evidence="3">The sequence shown here is derived from an EMBL/GenBank/DDBJ whole genome shotgun (WGS) entry which is preliminary data.</text>
</comment>